<gene>
    <name evidence="3" type="ORF">QJU78_03940</name>
</gene>
<protein>
    <submittedName>
        <fullName evidence="3">Glycosyltransferase family 2 protein</fullName>
    </submittedName>
</protein>
<evidence type="ECO:0000256" key="1">
    <source>
        <dbReference type="ARBA" id="ARBA00038494"/>
    </source>
</evidence>
<dbReference type="InterPro" id="IPR029044">
    <property type="entry name" value="Nucleotide-diphossugar_trans"/>
</dbReference>
<dbReference type="PANTHER" id="PTHR43630">
    <property type="entry name" value="POLY-BETA-1,6-N-ACETYL-D-GLUCOSAMINE SYNTHASE"/>
    <property type="match status" value="1"/>
</dbReference>
<reference evidence="3" key="1">
    <citation type="journal article" date="2023" name="Front. Microbiol.">
        <title>Phylogeography and host specificity of Pasteurellaceae pathogenic to sea-farmed fish in the north-east Atlantic.</title>
        <authorList>
            <person name="Gulla S."/>
            <person name="Colquhoun D.J."/>
            <person name="Olsen A.B."/>
            <person name="Spilsberg B."/>
            <person name="Lagesen K."/>
            <person name="Aakesson C.P."/>
            <person name="Strom S."/>
            <person name="Manji F."/>
            <person name="Birkbeck T.H."/>
            <person name="Nilsen H.K."/>
        </authorList>
    </citation>
    <scope>NUCLEOTIDE SEQUENCE</scope>
    <source>
        <strain evidence="3">VIB1234</strain>
    </source>
</reference>
<sequence length="397" mass="46833">MDLDSKTLCLVMIVRNESKVIKRCLDRVKDKIDYWVIVDTGSDDNTMEIIKETLQQVPGELHQQQWVNFGVNRTQSLALAKNKADYLLLCDADEQILFSDDFDSSVLKTDAYLISYIGTNDYSVPYLIKGNLNWEYIGVTHEYLSCDIDINRGKISTISILDLQDGGYKQDKFERDIVLLENALIEEPDNPRYKFYLANSYRDIEDYENAAKWYKKRIQDGGWREEVTCTYENLGICYEKLQRPEEALHTWLMGYDYDPSRMECLYNAVRLLRIQENYRLAYQLCLIARSIPYPEQDILFVQRRVYQFWIFYELSICSYYVDNFQLGYDCCKHVLLNDPNFIVLETTINNLRFYKEFAATDTVQNVEKIVIILQEYLKNNHNVKAQETLKYLETLLG</sequence>
<dbReference type="SUPFAM" id="SSF53448">
    <property type="entry name" value="Nucleotide-diphospho-sugar transferases"/>
    <property type="match status" value="1"/>
</dbReference>
<organism evidence="3 4">
    <name type="scientific">Pasteurella atlantica</name>
    <dbReference type="NCBI Taxonomy" id="2827233"/>
    <lineage>
        <taxon>Bacteria</taxon>
        <taxon>Pseudomonadati</taxon>
        <taxon>Pseudomonadota</taxon>
        <taxon>Gammaproteobacteria</taxon>
        <taxon>Pasteurellales</taxon>
        <taxon>Pasteurellaceae</taxon>
        <taxon>Pasteurella</taxon>
    </lineage>
</organism>
<comment type="caution">
    <text evidence="3">The sequence shown here is derived from an EMBL/GenBank/DDBJ whole genome shotgun (WGS) entry which is preliminary data.</text>
</comment>
<dbReference type="AlphaFoldDB" id="A0AAW8CGN6"/>
<evidence type="ECO:0000259" key="2">
    <source>
        <dbReference type="Pfam" id="PF00535"/>
    </source>
</evidence>
<dbReference type="EMBL" id="JASAYJ010000006">
    <property type="protein sequence ID" value="MDP8186927.1"/>
    <property type="molecule type" value="Genomic_DNA"/>
</dbReference>
<evidence type="ECO:0000313" key="3">
    <source>
        <dbReference type="EMBL" id="MDP8186927.1"/>
    </source>
</evidence>
<comment type="similarity">
    <text evidence="1">Belongs to the glycosyltransferase 2 family. WaaE/KdtX subfamily.</text>
</comment>
<proteinExistence type="inferred from homology"/>
<dbReference type="SUPFAM" id="SSF48452">
    <property type="entry name" value="TPR-like"/>
    <property type="match status" value="1"/>
</dbReference>
<feature type="domain" description="Glycosyltransferase 2-like" evidence="2">
    <location>
        <begin position="10"/>
        <end position="96"/>
    </location>
</feature>
<dbReference type="RefSeq" id="WP_211598861.1">
    <property type="nucleotide sequence ID" value="NZ_JAGRQI010000019.1"/>
</dbReference>
<dbReference type="InterPro" id="IPR001173">
    <property type="entry name" value="Glyco_trans_2-like"/>
</dbReference>
<dbReference type="Pfam" id="PF00535">
    <property type="entry name" value="Glycos_transf_2"/>
    <property type="match status" value="1"/>
</dbReference>
<dbReference type="PANTHER" id="PTHR43630:SF2">
    <property type="entry name" value="GLYCOSYLTRANSFERASE"/>
    <property type="match status" value="1"/>
</dbReference>
<name>A0AAW8CGN6_9PAST</name>
<dbReference type="InterPro" id="IPR011990">
    <property type="entry name" value="TPR-like_helical_dom_sf"/>
</dbReference>
<dbReference type="Proteomes" id="UP001230466">
    <property type="component" value="Unassembled WGS sequence"/>
</dbReference>
<evidence type="ECO:0000313" key="4">
    <source>
        <dbReference type="Proteomes" id="UP001230466"/>
    </source>
</evidence>
<dbReference type="Gene3D" id="3.90.550.10">
    <property type="entry name" value="Spore Coat Polysaccharide Biosynthesis Protein SpsA, Chain A"/>
    <property type="match status" value="1"/>
</dbReference>
<dbReference type="Gene3D" id="1.25.40.10">
    <property type="entry name" value="Tetratricopeptide repeat domain"/>
    <property type="match status" value="1"/>
</dbReference>
<accession>A0AAW8CGN6</accession>